<evidence type="ECO:0000313" key="5">
    <source>
        <dbReference type="EMBL" id="SBV33307.1"/>
    </source>
</evidence>
<dbReference type="GO" id="GO:0005829">
    <property type="term" value="C:cytosol"/>
    <property type="evidence" value="ECO:0007669"/>
    <property type="project" value="TreeGrafter"/>
</dbReference>
<dbReference type="InterPro" id="IPR011006">
    <property type="entry name" value="CheY-like_superfamily"/>
</dbReference>
<name>A0A1Y5Q0K6_9SPHN</name>
<evidence type="ECO:0000259" key="3">
    <source>
        <dbReference type="PROSITE" id="PS50110"/>
    </source>
</evidence>
<evidence type="ECO:0000256" key="1">
    <source>
        <dbReference type="ARBA" id="ARBA00023125"/>
    </source>
</evidence>
<dbReference type="Pfam" id="PF04397">
    <property type="entry name" value="LytTR"/>
    <property type="match status" value="1"/>
</dbReference>
<keyword evidence="2" id="KW-0597">Phosphoprotein</keyword>
<dbReference type="AlphaFoldDB" id="A0A1Y5Q0K6"/>
<dbReference type="Pfam" id="PF00072">
    <property type="entry name" value="Response_reg"/>
    <property type="match status" value="1"/>
</dbReference>
<dbReference type="InterPro" id="IPR039420">
    <property type="entry name" value="WalR-like"/>
</dbReference>
<sequence>MTMLQTLRTLIVDDEPLAIERLQILTGQQDGISLVGTASDGASALRMVDALAPDLLLCDIAMPDLNGLEVAAAIERMDNPPAVVFVTAFDRYAVAAFDVAAVDYLLKPVSPDRLARALSRVREWRATERAPAQKSKWINEFWVQNRGEMLRIDAGQVDLIEAERDYMRLHVGGRSWLIHQTIKSLEARMNPDQFMRIHRSKMIRRDGIVGLKHHGDGAWSVDLGEGGVHRIGRTYLHDVKAIMHA</sequence>
<dbReference type="KEGG" id="sphu:SPPYR_2187"/>
<feature type="domain" description="HTH LytTR-type" evidence="4">
    <location>
        <begin position="141"/>
        <end position="245"/>
    </location>
</feature>
<dbReference type="GO" id="GO:0006355">
    <property type="term" value="P:regulation of DNA-templated transcription"/>
    <property type="evidence" value="ECO:0007669"/>
    <property type="project" value="TreeGrafter"/>
</dbReference>
<dbReference type="PANTHER" id="PTHR48111:SF3">
    <property type="entry name" value="TRANSCRIPTIONAL REGULATORY PROTEIN BTSR"/>
    <property type="match status" value="1"/>
</dbReference>
<gene>
    <name evidence="5" type="ORF">SPPYR_2187</name>
</gene>
<dbReference type="GO" id="GO:0000976">
    <property type="term" value="F:transcription cis-regulatory region binding"/>
    <property type="evidence" value="ECO:0007669"/>
    <property type="project" value="TreeGrafter"/>
</dbReference>
<dbReference type="EMBL" id="LT598653">
    <property type="protein sequence ID" value="SBV33307.1"/>
    <property type="molecule type" value="Genomic_DNA"/>
</dbReference>
<dbReference type="GO" id="GO:0032993">
    <property type="term" value="C:protein-DNA complex"/>
    <property type="evidence" value="ECO:0007669"/>
    <property type="project" value="TreeGrafter"/>
</dbReference>
<accession>A0A1Y5Q0K6</accession>
<protein>
    <submittedName>
        <fullName evidence="5">Response regulator receiver protein</fullName>
    </submittedName>
</protein>
<dbReference type="SUPFAM" id="SSF52172">
    <property type="entry name" value="CheY-like"/>
    <property type="match status" value="1"/>
</dbReference>
<dbReference type="PROSITE" id="PS50930">
    <property type="entry name" value="HTH_LYTTR"/>
    <property type="match status" value="1"/>
</dbReference>
<dbReference type="InterPro" id="IPR001789">
    <property type="entry name" value="Sig_transdc_resp-reg_receiver"/>
</dbReference>
<feature type="modified residue" description="4-aspartylphosphate" evidence="2">
    <location>
        <position position="59"/>
    </location>
</feature>
<dbReference type="SMART" id="SM00850">
    <property type="entry name" value="LytTR"/>
    <property type="match status" value="1"/>
</dbReference>
<feature type="domain" description="Response regulatory" evidence="3">
    <location>
        <begin position="8"/>
        <end position="122"/>
    </location>
</feature>
<dbReference type="SMART" id="SM00448">
    <property type="entry name" value="REC"/>
    <property type="match status" value="1"/>
</dbReference>
<dbReference type="PROSITE" id="PS50110">
    <property type="entry name" value="RESPONSE_REGULATORY"/>
    <property type="match status" value="1"/>
</dbReference>
<dbReference type="InterPro" id="IPR007492">
    <property type="entry name" value="LytTR_DNA-bd_dom"/>
</dbReference>
<proteinExistence type="predicted"/>
<evidence type="ECO:0000256" key="2">
    <source>
        <dbReference type="PROSITE-ProRule" id="PRU00169"/>
    </source>
</evidence>
<reference evidence="5" key="1">
    <citation type="submission" date="2016-03" db="EMBL/GenBank/DDBJ databases">
        <authorList>
            <person name="Ploux O."/>
        </authorList>
    </citation>
    <scope>NUCLEOTIDE SEQUENCE</scope>
    <source>
        <strain evidence="5">UC10</strain>
    </source>
</reference>
<evidence type="ECO:0000259" key="4">
    <source>
        <dbReference type="PROSITE" id="PS50930"/>
    </source>
</evidence>
<dbReference type="PANTHER" id="PTHR48111">
    <property type="entry name" value="REGULATOR OF RPOS"/>
    <property type="match status" value="1"/>
</dbReference>
<keyword evidence="1" id="KW-0238">DNA-binding</keyword>
<dbReference type="Gene3D" id="3.40.50.2300">
    <property type="match status" value="1"/>
</dbReference>
<dbReference type="Gene3D" id="2.40.50.1020">
    <property type="entry name" value="LytTr DNA-binding domain"/>
    <property type="match status" value="1"/>
</dbReference>
<dbReference type="GO" id="GO:0000156">
    <property type="term" value="F:phosphorelay response regulator activity"/>
    <property type="evidence" value="ECO:0007669"/>
    <property type="project" value="TreeGrafter"/>
</dbReference>
<organism evidence="5">
    <name type="scientific">uncultured Sphingopyxis sp</name>
    <dbReference type="NCBI Taxonomy" id="310581"/>
    <lineage>
        <taxon>Bacteria</taxon>
        <taxon>Pseudomonadati</taxon>
        <taxon>Pseudomonadota</taxon>
        <taxon>Alphaproteobacteria</taxon>
        <taxon>Sphingomonadales</taxon>
        <taxon>Sphingomonadaceae</taxon>
        <taxon>Sphingopyxis</taxon>
        <taxon>environmental samples</taxon>
    </lineage>
</organism>